<dbReference type="Pfam" id="PF01035">
    <property type="entry name" value="DNA_binding_1"/>
    <property type="match status" value="1"/>
</dbReference>
<dbReference type="KEGG" id="lmoi:VV02_22890"/>
<dbReference type="PROSITE" id="PS00374">
    <property type="entry name" value="MGMT"/>
    <property type="match status" value="1"/>
</dbReference>
<evidence type="ECO:0000256" key="7">
    <source>
        <dbReference type="ARBA" id="ARBA00023204"/>
    </source>
</evidence>
<dbReference type="EC" id="2.1.1.63" evidence="9"/>
<comment type="miscellaneous">
    <text evidence="9">This enzyme catalyzes only one turnover and therefore is not strictly catalytic. According to one definition, an enzyme is a biocatalyst that acts repeatedly and over many reaction cycles.</text>
</comment>
<comment type="similarity">
    <text evidence="2 9">Belongs to the MGMT family.</text>
</comment>
<comment type="catalytic activity">
    <reaction evidence="1 9">
        <text>a 4-O-methyl-thymidine in DNA + L-cysteinyl-[protein] = a thymidine in DNA + S-methyl-L-cysteinyl-[protein]</text>
        <dbReference type="Rhea" id="RHEA:53428"/>
        <dbReference type="Rhea" id="RHEA-COMP:10131"/>
        <dbReference type="Rhea" id="RHEA-COMP:10132"/>
        <dbReference type="Rhea" id="RHEA-COMP:13555"/>
        <dbReference type="Rhea" id="RHEA-COMP:13556"/>
        <dbReference type="ChEBI" id="CHEBI:29950"/>
        <dbReference type="ChEBI" id="CHEBI:82612"/>
        <dbReference type="ChEBI" id="CHEBI:137386"/>
        <dbReference type="ChEBI" id="CHEBI:137387"/>
        <dbReference type="EC" id="2.1.1.63"/>
    </reaction>
</comment>
<dbReference type="PANTHER" id="PTHR10815:SF5">
    <property type="entry name" value="METHYLATED-DNA--PROTEIN-CYSTEINE METHYLTRANSFERASE"/>
    <property type="match status" value="1"/>
</dbReference>
<protein>
    <recommendedName>
        <fullName evidence="9">Methylated-DNA--protein-cysteine methyltransferase</fullName>
        <ecNumber evidence="9">2.1.1.63</ecNumber>
    </recommendedName>
    <alternativeName>
        <fullName evidence="9">6-O-methylguanine-DNA methyltransferase</fullName>
        <shortName evidence="9">MGMT</shortName>
    </alternativeName>
    <alternativeName>
        <fullName evidence="9">O-6-methylguanine-DNA-alkyltransferase</fullName>
    </alternativeName>
</protein>
<dbReference type="Proteomes" id="UP000066480">
    <property type="component" value="Chromosome"/>
</dbReference>
<dbReference type="GO" id="GO:0005737">
    <property type="term" value="C:cytoplasm"/>
    <property type="evidence" value="ECO:0007669"/>
    <property type="project" value="UniProtKB-SubCell"/>
</dbReference>
<keyword evidence="13" id="KW-1185">Reference proteome</keyword>
<name>A0A0K1JRP5_9MICO</name>
<dbReference type="Gene3D" id="3.30.160.70">
    <property type="entry name" value="Methylated DNA-protein cysteine methyltransferase domain"/>
    <property type="match status" value="1"/>
</dbReference>
<dbReference type="Pfam" id="PF02870">
    <property type="entry name" value="Methyltransf_1N"/>
    <property type="match status" value="1"/>
</dbReference>
<proteinExistence type="inferred from homology"/>
<accession>A0A0K1JRP5</accession>
<dbReference type="CDD" id="cd06445">
    <property type="entry name" value="ATase"/>
    <property type="match status" value="1"/>
</dbReference>
<comment type="subcellular location">
    <subcellularLocation>
        <location evidence="9">Cytoplasm</location>
    </subcellularLocation>
</comment>
<dbReference type="InterPro" id="IPR036631">
    <property type="entry name" value="MGMT_N_sf"/>
</dbReference>
<dbReference type="GO" id="GO:0006307">
    <property type="term" value="P:DNA alkylation repair"/>
    <property type="evidence" value="ECO:0007669"/>
    <property type="project" value="UniProtKB-UniRule"/>
</dbReference>
<dbReference type="InterPro" id="IPR036217">
    <property type="entry name" value="MethylDNA_cys_MeTrfase_DNAb"/>
</dbReference>
<evidence type="ECO:0000256" key="6">
    <source>
        <dbReference type="ARBA" id="ARBA00022763"/>
    </source>
</evidence>
<keyword evidence="3 9" id="KW-0963">Cytoplasm</keyword>
<dbReference type="GO" id="GO:0032259">
    <property type="term" value="P:methylation"/>
    <property type="evidence" value="ECO:0007669"/>
    <property type="project" value="UniProtKB-KW"/>
</dbReference>
<evidence type="ECO:0000256" key="1">
    <source>
        <dbReference type="ARBA" id="ARBA00001286"/>
    </source>
</evidence>
<keyword evidence="5 9" id="KW-0808">Transferase</keyword>
<feature type="domain" description="Methylguanine DNA methyltransferase ribonuclease-like" evidence="11">
    <location>
        <begin position="13"/>
        <end position="76"/>
    </location>
</feature>
<evidence type="ECO:0000256" key="4">
    <source>
        <dbReference type="ARBA" id="ARBA00022603"/>
    </source>
</evidence>
<keyword evidence="7 9" id="KW-0234">DNA repair</keyword>
<comment type="catalytic activity">
    <reaction evidence="8 9">
        <text>a 6-O-methyl-2'-deoxyguanosine in DNA + L-cysteinyl-[protein] = S-methyl-L-cysteinyl-[protein] + a 2'-deoxyguanosine in DNA</text>
        <dbReference type="Rhea" id="RHEA:24000"/>
        <dbReference type="Rhea" id="RHEA-COMP:10131"/>
        <dbReference type="Rhea" id="RHEA-COMP:10132"/>
        <dbReference type="Rhea" id="RHEA-COMP:11367"/>
        <dbReference type="Rhea" id="RHEA-COMP:11368"/>
        <dbReference type="ChEBI" id="CHEBI:29950"/>
        <dbReference type="ChEBI" id="CHEBI:82612"/>
        <dbReference type="ChEBI" id="CHEBI:85445"/>
        <dbReference type="ChEBI" id="CHEBI:85448"/>
        <dbReference type="EC" id="2.1.1.63"/>
    </reaction>
</comment>
<evidence type="ECO:0000256" key="3">
    <source>
        <dbReference type="ARBA" id="ARBA00022490"/>
    </source>
</evidence>
<dbReference type="Gene3D" id="1.10.10.10">
    <property type="entry name" value="Winged helix-like DNA-binding domain superfamily/Winged helix DNA-binding domain"/>
    <property type="match status" value="1"/>
</dbReference>
<evidence type="ECO:0000256" key="9">
    <source>
        <dbReference type="HAMAP-Rule" id="MF_00772"/>
    </source>
</evidence>
<organism evidence="12 13">
    <name type="scientific">Luteipulveratus mongoliensis</name>
    <dbReference type="NCBI Taxonomy" id="571913"/>
    <lineage>
        <taxon>Bacteria</taxon>
        <taxon>Bacillati</taxon>
        <taxon>Actinomycetota</taxon>
        <taxon>Actinomycetes</taxon>
        <taxon>Micrococcales</taxon>
        <taxon>Dermacoccaceae</taxon>
        <taxon>Luteipulveratus</taxon>
    </lineage>
</organism>
<gene>
    <name evidence="12" type="ORF">VV02_22890</name>
</gene>
<dbReference type="HAMAP" id="MF_00772">
    <property type="entry name" value="OGT"/>
    <property type="match status" value="1"/>
</dbReference>
<keyword evidence="4 9" id="KW-0489">Methyltransferase</keyword>
<dbReference type="FunFam" id="1.10.10.10:FF:000214">
    <property type="entry name" value="Methylated-DNA--protein-cysteine methyltransferase"/>
    <property type="match status" value="1"/>
</dbReference>
<feature type="domain" description="Methylated-DNA-[protein]-cysteine S-methyltransferase DNA binding" evidence="10">
    <location>
        <begin position="80"/>
        <end position="159"/>
    </location>
</feature>
<dbReference type="PANTHER" id="PTHR10815">
    <property type="entry name" value="METHYLATED-DNA--PROTEIN-CYSTEINE METHYLTRANSFERASE"/>
    <property type="match status" value="1"/>
</dbReference>
<dbReference type="InterPro" id="IPR036388">
    <property type="entry name" value="WH-like_DNA-bd_sf"/>
</dbReference>
<evidence type="ECO:0000259" key="10">
    <source>
        <dbReference type="Pfam" id="PF01035"/>
    </source>
</evidence>
<dbReference type="EMBL" id="CP011112">
    <property type="protein sequence ID" value="AKU19220.1"/>
    <property type="molecule type" value="Genomic_DNA"/>
</dbReference>
<evidence type="ECO:0000259" key="11">
    <source>
        <dbReference type="Pfam" id="PF02870"/>
    </source>
</evidence>
<evidence type="ECO:0000313" key="12">
    <source>
        <dbReference type="EMBL" id="AKU19220.1"/>
    </source>
</evidence>
<keyword evidence="6 9" id="KW-0227">DNA damage</keyword>
<evidence type="ECO:0000313" key="13">
    <source>
        <dbReference type="Proteomes" id="UP000066480"/>
    </source>
</evidence>
<evidence type="ECO:0000256" key="2">
    <source>
        <dbReference type="ARBA" id="ARBA00008711"/>
    </source>
</evidence>
<feature type="active site" description="Nucleophile; methyl group acceptor" evidence="9">
    <location>
        <position position="131"/>
    </location>
</feature>
<evidence type="ECO:0000256" key="8">
    <source>
        <dbReference type="ARBA" id="ARBA00049348"/>
    </source>
</evidence>
<dbReference type="NCBIfam" id="TIGR00589">
    <property type="entry name" value="ogt"/>
    <property type="match status" value="1"/>
</dbReference>
<dbReference type="AlphaFoldDB" id="A0A0K1JRP5"/>
<comment type="function">
    <text evidence="9">Involved in the cellular defense against the biological effects of O6-methylguanine (O6-MeG) and O4-methylthymine (O4-MeT) in DNA. Repairs the methylated nucleobase in DNA by stoichiometrically transferring the methyl group to a cysteine residue in the enzyme. This is a suicide reaction: the enzyme is irreversibly inactivated.</text>
</comment>
<dbReference type="SUPFAM" id="SSF46767">
    <property type="entry name" value="Methylated DNA-protein cysteine methyltransferase, C-terminal domain"/>
    <property type="match status" value="1"/>
</dbReference>
<dbReference type="SUPFAM" id="SSF53155">
    <property type="entry name" value="Methylated DNA-protein cysteine methyltransferase domain"/>
    <property type="match status" value="1"/>
</dbReference>
<sequence>MNKRHHLIKGTLIGDVTIVLEGDGLVAVYMTEHRHAPDRSTFGPVVEDDALAETVEIQLRAYLAGERDDFDLPLAPHGTPFQQKVWQALLQIPYGETVTYGELAARIGSPAASRAVGLANGRNPISVIVPCHRVIGADGSLTGYGGGLERKQALLELEREHAAATLV</sequence>
<evidence type="ECO:0000256" key="5">
    <source>
        <dbReference type="ARBA" id="ARBA00022679"/>
    </source>
</evidence>
<dbReference type="InterPro" id="IPR023546">
    <property type="entry name" value="MGMT"/>
</dbReference>
<dbReference type="InterPro" id="IPR008332">
    <property type="entry name" value="MethylG_MeTrfase_N"/>
</dbReference>
<dbReference type="STRING" id="571913.VV02_22890"/>
<reference evidence="12 13" key="1">
    <citation type="submission" date="2015-03" db="EMBL/GenBank/DDBJ databases">
        <title>Luteipulveratus halotolerans sp. nov., a novel actinobacterium (Dermacoccaceae) from Sarawak, Malaysia.</title>
        <authorList>
            <person name="Juboi H."/>
            <person name="Basik A."/>
            <person name="Shamsul S.S."/>
            <person name="Arnold P."/>
            <person name="Schmitt E.K."/>
            <person name="Sanglier J.-J."/>
            <person name="Yeo T."/>
        </authorList>
    </citation>
    <scope>NUCLEOTIDE SEQUENCE [LARGE SCALE GENOMIC DNA]</scope>
    <source>
        <strain evidence="12 13">MN07-A0370</strain>
    </source>
</reference>
<dbReference type="InterPro" id="IPR001497">
    <property type="entry name" value="MethylDNA_cys_MeTrfase_AS"/>
</dbReference>
<dbReference type="PATRIC" id="fig|571913.6.peg.4638"/>
<dbReference type="GO" id="GO:0003908">
    <property type="term" value="F:methylated-DNA-[protein]-cysteine S-methyltransferase activity"/>
    <property type="evidence" value="ECO:0007669"/>
    <property type="project" value="UniProtKB-UniRule"/>
</dbReference>
<dbReference type="InterPro" id="IPR014048">
    <property type="entry name" value="MethylDNA_cys_MeTrfase_DNA-bd"/>
</dbReference>